<dbReference type="AlphaFoldDB" id="A0A4S4M424"/>
<feature type="compositionally biased region" description="Basic and acidic residues" evidence="1">
    <location>
        <begin position="466"/>
        <end position="508"/>
    </location>
</feature>
<feature type="compositionally biased region" description="Basic and acidic residues" evidence="1">
    <location>
        <begin position="11"/>
        <end position="26"/>
    </location>
</feature>
<feature type="compositionally biased region" description="Low complexity" evidence="1">
    <location>
        <begin position="764"/>
        <end position="781"/>
    </location>
</feature>
<feature type="compositionally biased region" description="Low complexity" evidence="1">
    <location>
        <begin position="350"/>
        <end position="363"/>
    </location>
</feature>
<accession>A0A4S4M424</accession>
<keyword evidence="3" id="KW-1185">Reference proteome</keyword>
<evidence type="ECO:0000256" key="1">
    <source>
        <dbReference type="SAM" id="MobiDB-lite"/>
    </source>
</evidence>
<reference evidence="2 3" key="1">
    <citation type="submission" date="2019-02" db="EMBL/GenBank/DDBJ databases">
        <title>Genome sequencing of the rare red list fungi Bondarzewia mesenterica.</title>
        <authorList>
            <person name="Buettner E."/>
            <person name="Kellner H."/>
        </authorList>
    </citation>
    <scope>NUCLEOTIDE SEQUENCE [LARGE SCALE GENOMIC DNA]</scope>
    <source>
        <strain evidence="2 3">DSM 108281</strain>
    </source>
</reference>
<feature type="compositionally biased region" description="Low complexity" evidence="1">
    <location>
        <begin position="556"/>
        <end position="582"/>
    </location>
</feature>
<feature type="compositionally biased region" description="Basic and acidic residues" evidence="1">
    <location>
        <begin position="599"/>
        <end position="608"/>
    </location>
</feature>
<proteinExistence type="predicted"/>
<feature type="compositionally biased region" description="Polar residues" evidence="1">
    <location>
        <begin position="680"/>
        <end position="710"/>
    </location>
</feature>
<evidence type="ECO:0000313" key="3">
    <source>
        <dbReference type="Proteomes" id="UP000310158"/>
    </source>
</evidence>
<organism evidence="2 3">
    <name type="scientific">Bondarzewia mesenterica</name>
    <dbReference type="NCBI Taxonomy" id="1095465"/>
    <lineage>
        <taxon>Eukaryota</taxon>
        <taxon>Fungi</taxon>
        <taxon>Dikarya</taxon>
        <taxon>Basidiomycota</taxon>
        <taxon>Agaricomycotina</taxon>
        <taxon>Agaricomycetes</taxon>
        <taxon>Russulales</taxon>
        <taxon>Bondarzewiaceae</taxon>
        <taxon>Bondarzewia</taxon>
    </lineage>
</organism>
<name>A0A4S4M424_9AGAM</name>
<protein>
    <submittedName>
        <fullName evidence="2">Uncharacterized protein</fullName>
    </submittedName>
</protein>
<feature type="region of interest" description="Disordered" evidence="1">
    <location>
        <begin position="668"/>
        <end position="781"/>
    </location>
</feature>
<dbReference type="OrthoDB" id="3268641at2759"/>
<dbReference type="Proteomes" id="UP000310158">
    <property type="component" value="Unassembled WGS sequence"/>
</dbReference>
<sequence length="781" mass="87004">MRRIASIFNNRHSDKDKSCSRSDLPKPKPSPSLRKSSRLFRHNSPISVATEPPVPKLDQAQSSSSSSSGSTSLRTPDDERASPMNPPIPPSSRKNWLSWTGGKPHPVALNPTSMQTPQWSTEPILEAHLPPKPASVQHEGHESEEDISESSSSESEGVRASNSMAPNLTPIEFVQALTTNNVAPAFSPSPLFYRPGSVLFPRSSNSRQSLFFQETMETTVHKKRLLRRIQQQELSPSERRSLAAFGSRAASAATRRTLPQPDESAFPDVRHIAPHSRGLKRWINRPYFEERTVVWMAGEATGAIGWSHVKGSGFGVWALEISEGLELLADVTSDEVEEPHVEIAAWEPTSSASSSSSQLSASQPVTARQAPHKYKALPSPLRNESDRVEPPSAAVAAVPLLSRTVMADNVPAPALAPAPKRGVHFAEVDREDQVPIGYVLRHKKNREEKAQFLKIEQERRAAEEERRRHEAERLEWEKERAQWEQEKRAIEREKRAAEEERNKKHYADELAAARLRRESQHAIPSSSSSRELEKRGRANYARPLYDSRRLTDQSYLSLPRSRDGSSSSLKAESISRSNSGSPSPRPPSMHSNFTQSSSDDVRLREVRNSRRASMASESSQRSDRMLMYPYGWANIPPVPSLPIFPTMTMMPIMPQYVMDMPLLPPAAPFMRQQHGHRSHSQNSLGSPSRGSLPNSYSSDGVNQTKGSLSSPGHRHHRHASSDDFRGRTSGYATPNSDSSRTSNEPQMRSQQRQHSNSWVSAAPSSFSHSRPTSSRRTTALN</sequence>
<feature type="compositionally biased region" description="Polar residues" evidence="1">
    <location>
        <begin position="730"/>
        <end position="763"/>
    </location>
</feature>
<feature type="region of interest" description="Disordered" evidence="1">
    <location>
        <begin position="346"/>
        <end position="390"/>
    </location>
</feature>
<dbReference type="EMBL" id="SGPL01000034">
    <property type="protein sequence ID" value="THH19849.1"/>
    <property type="molecule type" value="Genomic_DNA"/>
</dbReference>
<feature type="region of interest" description="Disordered" evidence="1">
    <location>
        <begin position="1"/>
        <end position="118"/>
    </location>
</feature>
<gene>
    <name evidence="2" type="ORF">EW146_g1407</name>
</gene>
<comment type="caution">
    <text evidence="2">The sequence shown here is derived from an EMBL/GenBank/DDBJ whole genome shotgun (WGS) entry which is preliminary data.</text>
</comment>
<feature type="region of interest" description="Disordered" evidence="1">
    <location>
        <begin position="131"/>
        <end position="164"/>
    </location>
</feature>
<evidence type="ECO:0000313" key="2">
    <source>
        <dbReference type="EMBL" id="THH19849.1"/>
    </source>
</evidence>
<feature type="compositionally biased region" description="Low complexity" evidence="1">
    <location>
        <begin position="62"/>
        <end position="72"/>
    </location>
</feature>
<feature type="region of interest" description="Disordered" evidence="1">
    <location>
        <begin position="466"/>
        <end position="621"/>
    </location>
</feature>